<organism evidence="3 4">
    <name type="scientific">Tamaricihabitans halophyticus</name>
    <dbReference type="NCBI Taxonomy" id="1262583"/>
    <lineage>
        <taxon>Bacteria</taxon>
        <taxon>Bacillati</taxon>
        <taxon>Actinomycetota</taxon>
        <taxon>Actinomycetes</taxon>
        <taxon>Pseudonocardiales</taxon>
        <taxon>Pseudonocardiaceae</taxon>
        <taxon>Tamaricihabitans</taxon>
    </lineage>
</organism>
<dbReference type="InterPro" id="IPR011629">
    <property type="entry name" value="CobW-like_C"/>
</dbReference>
<dbReference type="Gene3D" id="3.40.50.300">
    <property type="entry name" value="P-loop containing nucleotide triphosphate hydrolases"/>
    <property type="match status" value="1"/>
</dbReference>
<evidence type="ECO:0000313" key="4">
    <source>
        <dbReference type="Proteomes" id="UP000294911"/>
    </source>
</evidence>
<keyword evidence="4" id="KW-1185">Reference proteome</keyword>
<protein>
    <submittedName>
        <fullName evidence="3">G3E family GTPase</fullName>
    </submittedName>
</protein>
<dbReference type="OrthoDB" id="9808822at2"/>
<feature type="domain" description="CobW C-terminal" evidence="2">
    <location>
        <begin position="255"/>
        <end position="371"/>
    </location>
</feature>
<dbReference type="AlphaFoldDB" id="A0A4R2R0R4"/>
<dbReference type="RefSeq" id="WP_132876651.1">
    <property type="nucleotide sequence ID" value="NZ_SLXQ01000002.1"/>
</dbReference>
<dbReference type="SMART" id="SM00833">
    <property type="entry name" value="CobW_C"/>
    <property type="match status" value="1"/>
</dbReference>
<dbReference type="NCBIfam" id="NF047431">
    <property type="entry name" value="hiber_recruit"/>
    <property type="match status" value="1"/>
</dbReference>
<dbReference type="PANTHER" id="PTHR43603">
    <property type="entry name" value="COBW DOMAIN-CONTAINING PROTEIN DDB_G0274527"/>
    <property type="match status" value="1"/>
</dbReference>
<dbReference type="Pfam" id="PF02492">
    <property type="entry name" value="cobW"/>
    <property type="match status" value="1"/>
</dbReference>
<evidence type="ECO:0000256" key="1">
    <source>
        <dbReference type="SAM" id="MobiDB-lite"/>
    </source>
</evidence>
<comment type="caution">
    <text evidence="3">The sequence shown here is derived from an EMBL/GenBank/DDBJ whole genome shotgun (WGS) entry which is preliminary data.</text>
</comment>
<feature type="region of interest" description="Disordered" evidence="1">
    <location>
        <begin position="403"/>
        <end position="425"/>
    </location>
</feature>
<evidence type="ECO:0000259" key="2">
    <source>
        <dbReference type="SMART" id="SM00833"/>
    </source>
</evidence>
<dbReference type="PANTHER" id="PTHR43603:SF1">
    <property type="entry name" value="ZINC-REGULATED GTPASE METALLOPROTEIN ACTIVATOR 1"/>
    <property type="match status" value="1"/>
</dbReference>
<dbReference type="InterPro" id="IPR027417">
    <property type="entry name" value="P-loop_NTPase"/>
</dbReference>
<name>A0A4R2R0R4_9PSEU</name>
<evidence type="ECO:0000313" key="3">
    <source>
        <dbReference type="EMBL" id="TCP55314.1"/>
    </source>
</evidence>
<dbReference type="Pfam" id="PF07683">
    <property type="entry name" value="CobW_C"/>
    <property type="match status" value="1"/>
</dbReference>
<reference evidence="3 4" key="1">
    <citation type="submission" date="2019-03" db="EMBL/GenBank/DDBJ databases">
        <title>Genomic Encyclopedia of Type Strains, Phase IV (KMG-IV): sequencing the most valuable type-strain genomes for metagenomic binning, comparative biology and taxonomic classification.</title>
        <authorList>
            <person name="Goeker M."/>
        </authorList>
    </citation>
    <scope>NUCLEOTIDE SEQUENCE [LARGE SCALE GENOMIC DNA]</scope>
    <source>
        <strain evidence="3 4">DSM 45765</strain>
    </source>
</reference>
<dbReference type="SUPFAM" id="SSF90002">
    <property type="entry name" value="Hypothetical protein YjiA, C-terminal domain"/>
    <property type="match status" value="1"/>
</dbReference>
<sequence length="425" mass="46005">MSQAVRTPLVIVCGIAREAVRAVVHQREFRGRGTAVIHHDLSAVGEGIVRRRLCVHGCSQESVLELAHCCVSCTVREDLLPLLVELAARPSVERIVLHLDPSLEPEAICWELQHVVVGEAVAAEWVAVEGVLTVVSHAEWLDQATGDQPLAEVGPRHGIGIVGDDERTLAQLVVGQAEFADAIVLAGAAPDAWRAARTSAVLDRLAPLAPRVPLAELNVEHLLAAIPTSARRGVVDGAHDPLLRGQPPFDADAGVSLVLFEDRRPFHPERLHEAIDVLLDGVVRTKGRLWLASQPDTALWLESAGGGLRVGHAGPWLAALDDEAWMEQDPQRRAMAAVRWDAEFGDRAQEIVVLAHRASPEDIEAALRGALLTDAELVAGWDSWRQLTDPFGGWHTDPCVDTDTAGDSYVDSRNAEYGGPNRIEE</sequence>
<dbReference type="Proteomes" id="UP000294911">
    <property type="component" value="Unassembled WGS sequence"/>
</dbReference>
<dbReference type="InterPro" id="IPR003495">
    <property type="entry name" value="CobW/HypB/UreG_nucleotide-bd"/>
</dbReference>
<dbReference type="EMBL" id="SLXQ01000002">
    <property type="protein sequence ID" value="TCP55314.1"/>
    <property type="molecule type" value="Genomic_DNA"/>
</dbReference>
<gene>
    <name evidence="3" type="ORF">EV191_102526</name>
</gene>
<proteinExistence type="predicted"/>
<dbReference type="InterPro" id="IPR051927">
    <property type="entry name" value="Zn_Chap_cDPG_Synth"/>
</dbReference>
<accession>A0A4R2R0R4</accession>